<evidence type="ECO:0000256" key="3">
    <source>
        <dbReference type="ARBA" id="ARBA00022919"/>
    </source>
</evidence>
<accession>A0ABW4KZD5</accession>
<dbReference type="InterPro" id="IPR000421">
    <property type="entry name" value="FA58C"/>
</dbReference>
<dbReference type="InterPro" id="IPR001286">
    <property type="entry name" value="Glyco_hydro_59"/>
</dbReference>
<dbReference type="SUPFAM" id="SSF49785">
    <property type="entry name" value="Galactose-binding domain-like"/>
    <property type="match status" value="1"/>
</dbReference>
<evidence type="ECO:0000256" key="2">
    <source>
        <dbReference type="ARBA" id="ARBA00012657"/>
    </source>
</evidence>
<dbReference type="Gene3D" id="2.60.120.260">
    <property type="entry name" value="Galactose-binding domain-like"/>
    <property type="match status" value="1"/>
</dbReference>
<keyword evidence="4" id="KW-0442">Lipid degradation</keyword>
<dbReference type="InterPro" id="IPR017853">
    <property type="entry name" value="GH"/>
</dbReference>
<gene>
    <name evidence="7" type="ORF">ACFSE6_02625</name>
</gene>
<dbReference type="EC" id="3.2.1.46" evidence="2"/>
<dbReference type="Pfam" id="PF21708">
    <property type="entry name" value="Glyco_hydro_59_C"/>
    <property type="match status" value="1"/>
</dbReference>
<dbReference type="PRINTS" id="PR00850">
    <property type="entry name" value="GLHYDRLASE59"/>
</dbReference>
<evidence type="ECO:0000259" key="6">
    <source>
        <dbReference type="PROSITE" id="PS50022"/>
    </source>
</evidence>
<dbReference type="Gene3D" id="3.20.20.70">
    <property type="entry name" value="Aldolase class I"/>
    <property type="match status" value="1"/>
</dbReference>
<comment type="similarity">
    <text evidence="1">Belongs to the glycosyl hydrolase 59 family.</text>
</comment>
<evidence type="ECO:0000313" key="7">
    <source>
        <dbReference type="EMBL" id="MFD1716715.1"/>
    </source>
</evidence>
<evidence type="ECO:0000313" key="8">
    <source>
        <dbReference type="Proteomes" id="UP001597277"/>
    </source>
</evidence>
<evidence type="ECO:0000256" key="1">
    <source>
        <dbReference type="ARBA" id="ARBA00005637"/>
    </source>
</evidence>
<dbReference type="Proteomes" id="UP001597277">
    <property type="component" value="Unassembled WGS sequence"/>
</dbReference>
<dbReference type="PROSITE" id="PS50022">
    <property type="entry name" value="FA58C_3"/>
    <property type="match status" value="1"/>
</dbReference>
<organism evidence="7 8">
    <name type="scientific">Georgenia deserti</name>
    <dbReference type="NCBI Taxonomy" id="2093781"/>
    <lineage>
        <taxon>Bacteria</taxon>
        <taxon>Bacillati</taxon>
        <taxon>Actinomycetota</taxon>
        <taxon>Actinomycetes</taxon>
        <taxon>Micrococcales</taxon>
        <taxon>Bogoriellaceae</taxon>
        <taxon>Georgenia</taxon>
    </lineage>
</organism>
<reference evidence="8" key="1">
    <citation type="journal article" date="2019" name="Int. J. Syst. Evol. Microbiol.">
        <title>The Global Catalogue of Microorganisms (GCM) 10K type strain sequencing project: providing services to taxonomists for standard genome sequencing and annotation.</title>
        <authorList>
            <consortium name="The Broad Institute Genomics Platform"/>
            <consortium name="The Broad Institute Genome Sequencing Center for Infectious Disease"/>
            <person name="Wu L."/>
            <person name="Ma J."/>
        </authorList>
    </citation>
    <scope>NUCLEOTIDE SEQUENCE [LARGE SCALE GENOMIC DNA]</scope>
    <source>
        <strain evidence="8">JCM 17130</strain>
    </source>
</reference>
<dbReference type="SUPFAM" id="SSF51445">
    <property type="entry name" value="(Trans)glycosidases"/>
    <property type="match status" value="1"/>
</dbReference>
<dbReference type="PANTHER" id="PTHR15172:SF1">
    <property type="entry name" value="GALACTOCEREBROSIDASE"/>
    <property type="match status" value="1"/>
</dbReference>
<name>A0ABW4KZD5_9MICO</name>
<dbReference type="EMBL" id="JBHUEE010000001">
    <property type="protein sequence ID" value="MFD1716715.1"/>
    <property type="molecule type" value="Genomic_DNA"/>
</dbReference>
<dbReference type="Pfam" id="PF02057">
    <property type="entry name" value="Glyco_hydro_59"/>
    <property type="match status" value="1"/>
</dbReference>
<dbReference type="InterPro" id="IPR049161">
    <property type="entry name" value="GH59_cat"/>
</dbReference>
<keyword evidence="4" id="KW-0443">Lipid metabolism</keyword>
<dbReference type="InterPro" id="IPR013785">
    <property type="entry name" value="Aldolase_TIM"/>
</dbReference>
<dbReference type="Gene3D" id="3.20.20.80">
    <property type="entry name" value="Glycosidases"/>
    <property type="match status" value="1"/>
</dbReference>
<dbReference type="Pfam" id="PF00754">
    <property type="entry name" value="F5_F8_type_C"/>
    <property type="match status" value="1"/>
</dbReference>
<keyword evidence="8" id="KW-1185">Reference proteome</keyword>
<proteinExistence type="inferred from homology"/>
<comment type="caution">
    <text evidence="7">The sequence shown here is derived from an EMBL/GenBank/DDBJ whole genome shotgun (WGS) entry which is preliminary data.</text>
</comment>
<keyword evidence="3" id="KW-0746">Sphingolipid metabolism</keyword>
<evidence type="ECO:0000256" key="5">
    <source>
        <dbReference type="ARBA" id="ARBA00033098"/>
    </source>
</evidence>
<dbReference type="RefSeq" id="WP_388002141.1">
    <property type="nucleotide sequence ID" value="NZ_JBHUEE010000001.1"/>
</dbReference>
<protein>
    <recommendedName>
        <fullName evidence="2">galactosylceramidase</fullName>
        <ecNumber evidence="2">3.2.1.46</ecNumber>
    </recommendedName>
    <alternativeName>
        <fullName evidence="5">Galactosylceramidase</fullName>
    </alternativeName>
</protein>
<evidence type="ECO:0000256" key="4">
    <source>
        <dbReference type="ARBA" id="ARBA00022963"/>
    </source>
</evidence>
<dbReference type="InterPro" id="IPR008979">
    <property type="entry name" value="Galactose-bd-like_sf"/>
</dbReference>
<sequence>MPSSLGPAHRIAMDGEAGGRRFDGVGAISSGGSSRLLVDYPEPARSEILDLLFKPRYGASLQALKVEIGGDMDATIGAEPSHMRRPGEVEEGLGYEWWLMREAKVRNPNILLYGLAWGAPGWFDGGFWSEDHVAYIVSWLGCASRNGFQIDYIGGGNERGWDRDFYVLLKRQLHAHGYGHVQVVATDDHTPPNYWSIASAMRKDPELADAIDVVGEHDICGWRTLQRQCSITDDALALDKPLWDSENSTTDYQVGAEPLARAMSRHYIDAQVTANYNWAMIAAWYGTFPIGGTGLMLADRPWSGYYDVGKEIWVDAHMTQFTEPGWRYVDPANGYTAAGTSYSGLRCHSTGDYTLYVETMDLQHPETLQVDVTGGLSRERVSVWSTDLRSNMPETEFYVDEVIEPSDGSFEFTVKPGHVYTVSTTTGQRKGDVKPASSSSEQLQLPFRQDFEGLSPGELAPYFSDVHGGFQVARCGGGREGHCYRQMVTQEPIAWHGWSMPPTTIVGDPRWWGDYEVSVRALLEEPGYVALLGRVESQQHAVGGYQLRVHDSGEWLLLSQDVAGNESLLDSGHGVAVGCHQWFSLSLRFLHDLVTVTVNGDPIAEVRDDRHTVGQVGLRASPWVNAQFDDLEVVPSDQHPRFVRHDEMSVTGVTSEHTRNDRGAVFGAHLAIDDRVETAWRSEYEPLSPLPQSITLDLGAEREIHGLTYRPRITGVPEEAITGYRIETSRDGERFREVASGTWKDSIATKVAAWDAHRARFVRLEATDRGGEEDGCVSAADINIALTPMREFGAHR</sequence>
<dbReference type="InterPro" id="IPR049162">
    <property type="entry name" value="GH59_C"/>
</dbReference>
<dbReference type="Gene3D" id="2.60.120.560">
    <property type="entry name" value="Exo-inulinase, domain 1"/>
    <property type="match status" value="1"/>
</dbReference>
<dbReference type="PANTHER" id="PTHR15172">
    <property type="entry name" value="GALACTOCEREBROSIDASE"/>
    <property type="match status" value="1"/>
</dbReference>
<feature type="domain" description="F5/8 type C" evidence="6">
    <location>
        <begin position="636"/>
        <end position="767"/>
    </location>
</feature>